<reference evidence="2" key="1">
    <citation type="submission" date="2019-08" db="EMBL/GenBank/DDBJ databases">
        <authorList>
            <person name="Kucharzyk K."/>
            <person name="Murdoch R.W."/>
            <person name="Higgins S."/>
            <person name="Loffler F."/>
        </authorList>
    </citation>
    <scope>NUCLEOTIDE SEQUENCE</scope>
</reference>
<organism evidence="2">
    <name type="scientific">bioreactor metagenome</name>
    <dbReference type="NCBI Taxonomy" id="1076179"/>
    <lineage>
        <taxon>unclassified sequences</taxon>
        <taxon>metagenomes</taxon>
        <taxon>ecological metagenomes</taxon>
    </lineage>
</organism>
<feature type="transmembrane region" description="Helical" evidence="1">
    <location>
        <begin position="12"/>
        <end position="33"/>
    </location>
</feature>
<proteinExistence type="predicted"/>
<dbReference type="EMBL" id="VSSQ01004378">
    <property type="protein sequence ID" value="MPM24946.1"/>
    <property type="molecule type" value="Genomic_DNA"/>
</dbReference>
<accession>A0A644Y8Q0</accession>
<name>A0A644Y8Q0_9ZZZZ</name>
<protein>
    <submittedName>
        <fullName evidence="2">Uncharacterized protein</fullName>
    </submittedName>
</protein>
<sequence length="55" mass="5992">MKLKEENTVEIMILITRIIVLIVSGMSSVGAVGEVAKASGVASATLWRNLPYRFK</sequence>
<comment type="caution">
    <text evidence="2">The sequence shown here is derived from an EMBL/GenBank/DDBJ whole genome shotgun (WGS) entry which is preliminary data.</text>
</comment>
<evidence type="ECO:0000313" key="2">
    <source>
        <dbReference type="EMBL" id="MPM24946.1"/>
    </source>
</evidence>
<keyword evidence="1" id="KW-0812">Transmembrane</keyword>
<dbReference type="AlphaFoldDB" id="A0A644Y8Q0"/>
<keyword evidence="1" id="KW-1133">Transmembrane helix</keyword>
<keyword evidence="1" id="KW-0472">Membrane</keyword>
<evidence type="ECO:0000256" key="1">
    <source>
        <dbReference type="SAM" id="Phobius"/>
    </source>
</evidence>
<gene>
    <name evidence="2" type="ORF">SDC9_71435</name>
</gene>